<reference evidence="1" key="1">
    <citation type="submission" date="2018-06" db="EMBL/GenBank/DDBJ databases">
        <authorList>
            <person name="Zhirakovskaya E."/>
        </authorList>
    </citation>
    <scope>NUCLEOTIDE SEQUENCE</scope>
</reference>
<proteinExistence type="predicted"/>
<sequence length="345" mass="39102">MIMKLLLRLKYITRQKVRKIMKFTSIRFYIVLFSVFISGISFAANNSQSNEVAPLTEGVTLKSEGTLFWLEFNADAAVLWPTFKKFWSNEGIGLKSEQSTLGYMETEWINKNGFDKFRSVLLSDKEPEFRERFRLRVERMPENKGTRVFIYHTSYGILLDDDVVFSGYLSPSPQLELEMLSRLALFSGADKAKLNQVVSSYSPAPLIARRTKNNGYEIRMPGTVEFVYKKLIQTLERMDIQIEEVDKQTVTATRTAASSIGATVEEIDNEEWEIDDSSDLEESGFSLWGSSADKQKTAVSAVYGIKLSVEGADTLIGISSKTSKTKSDEQALKRFSDTLARNLKK</sequence>
<dbReference type="AlphaFoldDB" id="A0A3B0XPL0"/>
<organism evidence="1">
    <name type="scientific">hydrothermal vent metagenome</name>
    <dbReference type="NCBI Taxonomy" id="652676"/>
    <lineage>
        <taxon>unclassified sequences</taxon>
        <taxon>metagenomes</taxon>
        <taxon>ecological metagenomes</taxon>
    </lineage>
</organism>
<gene>
    <name evidence="1" type="ORF">MNBD_GAMMA09-881</name>
</gene>
<dbReference type="Pfam" id="PF06804">
    <property type="entry name" value="Lipoprotein_18"/>
    <property type="match status" value="1"/>
</dbReference>
<dbReference type="InterPro" id="IPR010653">
    <property type="entry name" value="NlpB/DapX"/>
</dbReference>
<name>A0A3B0XPL0_9ZZZZ</name>
<evidence type="ECO:0000313" key="1">
    <source>
        <dbReference type="EMBL" id="VAW65167.1"/>
    </source>
</evidence>
<protein>
    <submittedName>
        <fullName evidence="1">Uncharacterized protein</fullName>
    </submittedName>
</protein>
<accession>A0A3B0XPL0</accession>
<dbReference type="EMBL" id="UOFI01000063">
    <property type="protein sequence ID" value="VAW65167.1"/>
    <property type="molecule type" value="Genomic_DNA"/>
</dbReference>